<reference evidence="11" key="1">
    <citation type="submission" date="2017-08" db="EMBL/GenBank/DDBJ databases">
        <authorList>
            <person name="Varghese N."/>
            <person name="Submissions S."/>
        </authorList>
    </citation>
    <scope>NUCLEOTIDE SEQUENCE [LARGE SCALE GENOMIC DNA]</scope>
    <source>
        <strain evidence="11">JA276</strain>
    </source>
</reference>
<keyword evidence="11" id="KW-1185">Reference proteome</keyword>
<dbReference type="GO" id="GO:0016020">
    <property type="term" value="C:membrane"/>
    <property type="evidence" value="ECO:0007669"/>
    <property type="project" value="UniProtKB-SubCell"/>
</dbReference>
<feature type="domain" description="ABC transporter" evidence="8">
    <location>
        <begin position="270"/>
        <end position="500"/>
    </location>
</feature>
<feature type="domain" description="ABC transmembrane type-2" evidence="9">
    <location>
        <begin position="672"/>
        <end position="902"/>
    </location>
</feature>
<gene>
    <name evidence="10" type="ORF">SAMN05877831_101235</name>
</gene>
<keyword evidence="3" id="KW-0547">Nucleotide-binding</keyword>
<dbReference type="InterPro" id="IPR017871">
    <property type="entry name" value="ABC_transporter-like_CS"/>
</dbReference>
<dbReference type="PROSITE" id="PS51012">
    <property type="entry name" value="ABC_TM2"/>
    <property type="match status" value="1"/>
</dbReference>
<dbReference type="CDD" id="cd03230">
    <property type="entry name" value="ABC_DR_subfamily_A"/>
    <property type="match status" value="1"/>
</dbReference>
<evidence type="ECO:0000313" key="11">
    <source>
        <dbReference type="Proteomes" id="UP000219111"/>
    </source>
</evidence>
<evidence type="ECO:0000256" key="4">
    <source>
        <dbReference type="ARBA" id="ARBA00022840"/>
    </source>
</evidence>
<keyword evidence="2 7" id="KW-0812">Transmembrane</keyword>
<dbReference type="InterPro" id="IPR003593">
    <property type="entry name" value="AAA+_ATPase"/>
</dbReference>
<feature type="domain" description="ABC transporter" evidence="8">
    <location>
        <begin position="7"/>
        <end position="242"/>
    </location>
</feature>
<sequence length="904" mass="97477">MGEQIAARIAGLTHRYGKLTALDDVALEIPAGCMVGLIGPDGVGKSTLLGLISGVRKLQSGTLQVLGHDMGSVRERSALGARIAYMPQGLGRNLYPTLSVRENLDFFGRLFGQSAREREARIAMLLEATGLAPFPDRPAGQLSGGMKQKLGLCAALIHDPELLILDEPTTGVDPLSRRQFWDLIDRLRGENGRMSVLVATAYMEETERFDWLAAMNDGKIIATGAPAEIRVQSGAATLEAAFIRLLPGAADEAGVELRPRAARPDAVPAIVAEGLTKRFGDFTAVDHVSFTIPEGEIFGFLGSNGCGKSTTMKMLTGLLEPSSGRSELFGEPLKSSDMTARQRIGYMSQGFSLYGELTVRQNLDLHARLYAVPPARRAARVAEVLAEFDLGEVADKMPESLPLGIRQRLQLAVALIHEPPILILDEPTSGVDPLARDAFWRKLISLSRDRGVTIFISTHFMNEAERCDRISLMHAGRVLEVGAPAEIVTRRGATSLEAAFIACLEGELPPEEAASPPLATMGAPETRPPSALARALGRAWAYSTRETRELLRDPIRLFFALMGPVILLLTMGFGISFDVDRITFAVNDQDRTPESRALIEGFSSIPQFARQEDFSGPDALSRRMERGTPTLALEIPEGFGRDLHRGTEPPEVSLWLDGSMPFRAETAEGYASGVLALLESEITRGNDSAAGLTFTPRFLFNQAFRSADAMVPSMLMLILMLIPAIMSAVSVVREKEAGTMANFHASPVRRIEFLIGKQLPYLALSWIAFWVLIGLALTVFGLSITGSLPVLALAGLLYVTATTAFGLFLSAFTRTQVSAVFATAVIAVIPTVNFSGLIVPVSILGDSARIFGEAFPAAWFQPVTVGVFLKGFGAADVARPLAILCAFAVGYVTLAAVALRKQER</sequence>
<evidence type="ECO:0000256" key="6">
    <source>
        <dbReference type="ARBA" id="ARBA00023136"/>
    </source>
</evidence>
<proteinExistence type="predicted"/>
<dbReference type="OrthoDB" id="9805029at2"/>
<dbReference type="PROSITE" id="PS00211">
    <property type="entry name" value="ABC_TRANSPORTER_1"/>
    <property type="match status" value="1"/>
</dbReference>
<keyword evidence="6 7" id="KW-0472">Membrane</keyword>
<comment type="subcellular location">
    <subcellularLocation>
        <location evidence="1">Membrane</location>
        <topology evidence="1">Multi-pass membrane protein</topology>
    </subcellularLocation>
</comment>
<dbReference type="InterPro" id="IPR003439">
    <property type="entry name" value="ABC_transporter-like_ATP-bd"/>
</dbReference>
<dbReference type="SMART" id="SM00382">
    <property type="entry name" value="AAA"/>
    <property type="match status" value="2"/>
</dbReference>
<dbReference type="SUPFAM" id="SSF52540">
    <property type="entry name" value="P-loop containing nucleoside triphosphate hydrolases"/>
    <property type="match status" value="2"/>
</dbReference>
<dbReference type="PROSITE" id="PS50893">
    <property type="entry name" value="ABC_TRANSPORTER_2"/>
    <property type="match status" value="2"/>
</dbReference>
<dbReference type="PANTHER" id="PTHR43038:SF4">
    <property type="entry name" value="RIBOSOME-ASSOCIATED ATPASE"/>
    <property type="match status" value="1"/>
</dbReference>
<dbReference type="InterPro" id="IPR047651">
    <property type="entry name" value="ABC2_perm_RbbA"/>
</dbReference>
<protein>
    <submittedName>
        <fullName evidence="10">Ribosome-dependent ATPase</fullName>
    </submittedName>
</protein>
<evidence type="ECO:0000313" key="10">
    <source>
        <dbReference type="EMBL" id="SOB93725.1"/>
    </source>
</evidence>
<keyword evidence="4" id="KW-0067">ATP-binding</keyword>
<dbReference type="InterPro" id="IPR013525">
    <property type="entry name" value="ABC2_TM"/>
</dbReference>
<feature type="transmembrane region" description="Helical" evidence="7">
    <location>
        <begin position="790"/>
        <end position="812"/>
    </location>
</feature>
<evidence type="ECO:0000256" key="1">
    <source>
        <dbReference type="ARBA" id="ARBA00004141"/>
    </source>
</evidence>
<dbReference type="Pfam" id="PF00005">
    <property type="entry name" value="ABC_tran"/>
    <property type="match status" value="2"/>
</dbReference>
<feature type="transmembrane region" description="Helical" evidence="7">
    <location>
        <begin position="759"/>
        <end position="784"/>
    </location>
</feature>
<name>A0A285RHW3_9RHOB</name>
<dbReference type="Gene3D" id="3.40.50.300">
    <property type="entry name" value="P-loop containing nucleotide triphosphate hydrolases"/>
    <property type="match status" value="2"/>
</dbReference>
<feature type="transmembrane region" description="Helical" evidence="7">
    <location>
        <begin position="709"/>
        <end position="732"/>
    </location>
</feature>
<dbReference type="AlphaFoldDB" id="A0A285RHW3"/>
<dbReference type="PANTHER" id="PTHR43038">
    <property type="entry name" value="ATP-BINDING CASSETTE, SUB-FAMILY H, MEMBER 1"/>
    <property type="match status" value="1"/>
</dbReference>
<evidence type="ECO:0000259" key="8">
    <source>
        <dbReference type="PROSITE" id="PS50893"/>
    </source>
</evidence>
<dbReference type="RefSeq" id="WP_097068275.1">
    <property type="nucleotide sequence ID" value="NZ_OBMT01000001.1"/>
</dbReference>
<evidence type="ECO:0000256" key="3">
    <source>
        <dbReference type="ARBA" id="ARBA00022741"/>
    </source>
</evidence>
<dbReference type="GO" id="GO:0016887">
    <property type="term" value="F:ATP hydrolysis activity"/>
    <property type="evidence" value="ECO:0007669"/>
    <property type="project" value="InterPro"/>
</dbReference>
<dbReference type="InterPro" id="IPR047817">
    <property type="entry name" value="ABC2_TM_bact-type"/>
</dbReference>
<evidence type="ECO:0000259" key="9">
    <source>
        <dbReference type="PROSITE" id="PS51012"/>
    </source>
</evidence>
<evidence type="ECO:0000256" key="7">
    <source>
        <dbReference type="SAM" id="Phobius"/>
    </source>
</evidence>
<dbReference type="Pfam" id="PF12698">
    <property type="entry name" value="ABC2_membrane_3"/>
    <property type="match status" value="1"/>
</dbReference>
<organism evidence="10 11">
    <name type="scientific">Rhodobacter maris</name>
    <dbReference type="NCBI Taxonomy" id="446682"/>
    <lineage>
        <taxon>Bacteria</taxon>
        <taxon>Pseudomonadati</taxon>
        <taxon>Pseudomonadota</taxon>
        <taxon>Alphaproteobacteria</taxon>
        <taxon>Rhodobacterales</taxon>
        <taxon>Rhodobacter group</taxon>
        <taxon>Rhodobacter</taxon>
    </lineage>
</organism>
<dbReference type="InterPro" id="IPR027417">
    <property type="entry name" value="P-loop_NTPase"/>
</dbReference>
<dbReference type="NCBIfam" id="NF033858">
    <property type="entry name" value="ABC2_perm_RbbA"/>
    <property type="match status" value="1"/>
</dbReference>
<evidence type="ECO:0000256" key="2">
    <source>
        <dbReference type="ARBA" id="ARBA00022692"/>
    </source>
</evidence>
<accession>A0A285RHW3</accession>
<keyword evidence="5 7" id="KW-1133">Transmembrane helix</keyword>
<feature type="transmembrane region" description="Helical" evidence="7">
    <location>
        <begin position="819"/>
        <end position="843"/>
    </location>
</feature>
<dbReference type="GO" id="GO:0140359">
    <property type="term" value="F:ABC-type transporter activity"/>
    <property type="evidence" value="ECO:0007669"/>
    <property type="project" value="InterPro"/>
</dbReference>
<dbReference type="Proteomes" id="UP000219111">
    <property type="component" value="Unassembled WGS sequence"/>
</dbReference>
<dbReference type="Gene3D" id="3.40.1710.10">
    <property type="entry name" value="abc type-2 transporter like domain"/>
    <property type="match status" value="1"/>
</dbReference>
<feature type="transmembrane region" description="Helical" evidence="7">
    <location>
        <begin position="877"/>
        <end position="899"/>
    </location>
</feature>
<dbReference type="EMBL" id="OBMT01000001">
    <property type="protein sequence ID" value="SOB93725.1"/>
    <property type="molecule type" value="Genomic_DNA"/>
</dbReference>
<dbReference type="GO" id="GO:0005524">
    <property type="term" value="F:ATP binding"/>
    <property type="evidence" value="ECO:0007669"/>
    <property type="project" value="UniProtKB-KW"/>
</dbReference>
<evidence type="ECO:0000256" key="5">
    <source>
        <dbReference type="ARBA" id="ARBA00022989"/>
    </source>
</evidence>